<accession>G8UPN8</accession>
<dbReference type="Proteomes" id="UP000005436">
    <property type="component" value="Chromosome"/>
</dbReference>
<proteinExistence type="predicted"/>
<dbReference type="STRING" id="203275.BFO_1929"/>
<gene>
    <name evidence="1" type="ordered locus">BFO_1929</name>
</gene>
<organism evidence="1 2">
    <name type="scientific">Tannerella forsythia (strain ATCC 43037 / JCM 10827 / CCUG 21028 A / KCTC 5666 / FDC 338)</name>
    <name type="common">Bacteroides forsythus</name>
    <dbReference type="NCBI Taxonomy" id="203275"/>
    <lineage>
        <taxon>Bacteria</taxon>
        <taxon>Pseudomonadati</taxon>
        <taxon>Bacteroidota</taxon>
        <taxon>Bacteroidia</taxon>
        <taxon>Bacteroidales</taxon>
        <taxon>Tannerellaceae</taxon>
        <taxon>Tannerella</taxon>
    </lineage>
</organism>
<evidence type="ECO:0000313" key="2">
    <source>
        <dbReference type="Proteomes" id="UP000005436"/>
    </source>
</evidence>
<evidence type="ECO:0000313" key="1">
    <source>
        <dbReference type="EMBL" id="AEW21032.1"/>
    </source>
</evidence>
<dbReference type="KEGG" id="tfo:BFO_1929"/>
<protein>
    <submittedName>
        <fullName evidence="1">Uncharacterized protein</fullName>
    </submittedName>
</protein>
<dbReference type="AlphaFoldDB" id="G8UPN8"/>
<dbReference type="PATRIC" id="fig|203275.8.peg.1748"/>
<sequence>MCKSKQFPHNAVISEKVFARQAHEENSTNLYKHDFNK</sequence>
<keyword evidence="2" id="KW-1185">Reference proteome</keyword>
<dbReference type="HOGENOM" id="CLU_3349681_0_0_10"/>
<dbReference type="EMBL" id="CP003191">
    <property type="protein sequence ID" value="AEW21032.1"/>
    <property type="molecule type" value="Genomic_DNA"/>
</dbReference>
<reference evidence="2" key="1">
    <citation type="submission" date="2011-12" db="EMBL/GenBank/DDBJ databases">
        <title>Complete sequence of Tannerella forsythia ATCC 43037.</title>
        <authorList>
            <person name="Dewhirst F."/>
            <person name="Tanner A."/>
            <person name="Izard J."/>
            <person name="Brinkac L."/>
            <person name="Durkin A.S."/>
            <person name="Hostetler J."/>
            <person name="Shetty J."/>
            <person name="Torralba M."/>
            <person name="Gill S."/>
            <person name="Nelson K."/>
        </authorList>
    </citation>
    <scope>NUCLEOTIDE SEQUENCE [LARGE SCALE GENOMIC DNA]</scope>
    <source>
        <strain evidence="2">ATCC 43037 / JCM 10827 / CCUG 33226 / KCTC 5666 / FDC 338</strain>
    </source>
</reference>
<name>G8UPN8_TANFA</name>